<reference evidence="1" key="2">
    <citation type="submission" date="2023-06" db="EMBL/GenBank/DDBJ databases">
        <authorList>
            <person name="Ma L."/>
            <person name="Liu K.-W."/>
            <person name="Li Z."/>
            <person name="Hsiao Y.-Y."/>
            <person name="Qi Y."/>
            <person name="Fu T."/>
            <person name="Tang G."/>
            <person name="Zhang D."/>
            <person name="Sun W.-H."/>
            <person name="Liu D.-K."/>
            <person name="Li Y."/>
            <person name="Chen G.-Z."/>
            <person name="Liu X.-D."/>
            <person name="Liao X.-Y."/>
            <person name="Jiang Y.-T."/>
            <person name="Yu X."/>
            <person name="Hao Y."/>
            <person name="Huang J."/>
            <person name="Zhao X.-W."/>
            <person name="Ke S."/>
            <person name="Chen Y.-Y."/>
            <person name="Wu W.-L."/>
            <person name="Hsu J.-L."/>
            <person name="Lin Y.-F."/>
            <person name="Huang M.-D."/>
            <person name="Li C.-Y."/>
            <person name="Huang L."/>
            <person name="Wang Z.-W."/>
            <person name="Zhao X."/>
            <person name="Zhong W.-Y."/>
            <person name="Peng D.-H."/>
            <person name="Ahmad S."/>
            <person name="Lan S."/>
            <person name="Zhang J.-S."/>
            <person name="Tsai W.-C."/>
            <person name="Van De Peer Y."/>
            <person name="Liu Z.-J."/>
        </authorList>
    </citation>
    <scope>NUCLEOTIDE SEQUENCE</scope>
    <source>
        <strain evidence="1">SCP</strain>
        <tissue evidence="1">Leaves</tissue>
    </source>
</reference>
<reference evidence="1" key="1">
    <citation type="journal article" date="2023" name="Nat. Commun.">
        <title>Diploid and tetraploid genomes of Acorus and the evolution of monocots.</title>
        <authorList>
            <person name="Ma L."/>
            <person name="Liu K.W."/>
            <person name="Li Z."/>
            <person name="Hsiao Y.Y."/>
            <person name="Qi Y."/>
            <person name="Fu T."/>
            <person name="Tang G.D."/>
            <person name="Zhang D."/>
            <person name="Sun W.H."/>
            <person name="Liu D.K."/>
            <person name="Li Y."/>
            <person name="Chen G.Z."/>
            <person name="Liu X.D."/>
            <person name="Liao X.Y."/>
            <person name="Jiang Y.T."/>
            <person name="Yu X."/>
            <person name="Hao Y."/>
            <person name="Huang J."/>
            <person name="Zhao X.W."/>
            <person name="Ke S."/>
            <person name="Chen Y.Y."/>
            <person name="Wu W.L."/>
            <person name="Hsu J.L."/>
            <person name="Lin Y.F."/>
            <person name="Huang M.D."/>
            <person name="Li C.Y."/>
            <person name="Huang L."/>
            <person name="Wang Z.W."/>
            <person name="Zhao X."/>
            <person name="Zhong W.Y."/>
            <person name="Peng D.H."/>
            <person name="Ahmad S."/>
            <person name="Lan S."/>
            <person name="Zhang J.S."/>
            <person name="Tsai W.C."/>
            <person name="Van de Peer Y."/>
            <person name="Liu Z.J."/>
        </authorList>
    </citation>
    <scope>NUCLEOTIDE SEQUENCE</scope>
    <source>
        <strain evidence="1">SCP</strain>
    </source>
</reference>
<gene>
    <name evidence="1" type="ORF">QJS04_geneDACA019439</name>
</gene>
<sequence length="69" mass="8069">MSVSATDGVCGLKRNYIYFTDDDEEAIFVDRHGVPDLRIFNMKDGTVERYFHKQQCLFPPPVWFMPNLP</sequence>
<proteinExistence type="predicted"/>
<evidence type="ECO:0008006" key="3">
    <source>
        <dbReference type="Google" id="ProtNLM"/>
    </source>
</evidence>
<keyword evidence="2" id="KW-1185">Reference proteome</keyword>
<organism evidence="1 2">
    <name type="scientific">Acorus gramineus</name>
    <name type="common">Dwarf sweet flag</name>
    <dbReference type="NCBI Taxonomy" id="55184"/>
    <lineage>
        <taxon>Eukaryota</taxon>
        <taxon>Viridiplantae</taxon>
        <taxon>Streptophyta</taxon>
        <taxon>Embryophyta</taxon>
        <taxon>Tracheophyta</taxon>
        <taxon>Spermatophyta</taxon>
        <taxon>Magnoliopsida</taxon>
        <taxon>Liliopsida</taxon>
        <taxon>Acoraceae</taxon>
        <taxon>Acorus</taxon>
    </lineage>
</organism>
<dbReference type="EMBL" id="JAUJYN010000008">
    <property type="protein sequence ID" value="KAK1265268.1"/>
    <property type="molecule type" value="Genomic_DNA"/>
</dbReference>
<comment type="caution">
    <text evidence="1">The sequence shown here is derived from an EMBL/GenBank/DDBJ whole genome shotgun (WGS) entry which is preliminary data.</text>
</comment>
<accession>A0AAV9AM04</accession>
<evidence type="ECO:0000313" key="2">
    <source>
        <dbReference type="Proteomes" id="UP001179952"/>
    </source>
</evidence>
<evidence type="ECO:0000313" key="1">
    <source>
        <dbReference type="EMBL" id="KAK1265268.1"/>
    </source>
</evidence>
<protein>
    <recommendedName>
        <fullName evidence="3">DUF295 domain-containing protein</fullName>
    </recommendedName>
</protein>
<dbReference type="AlphaFoldDB" id="A0AAV9AM04"/>
<dbReference type="Proteomes" id="UP001179952">
    <property type="component" value="Unassembled WGS sequence"/>
</dbReference>
<name>A0AAV9AM04_ACOGR</name>